<evidence type="ECO:0000313" key="3">
    <source>
        <dbReference type="EMBL" id="KAK9821692.1"/>
    </source>
</evidence>
<dbReference type="GO" id="GO:0005737">
    <property type="term" value="C:cytoplasm"/>
    <property type="evidence" value="ECO:0007669"/>
    <property type="project" value="TreeGrafter"/>
</dbReference>
<accession>A0AAW1QJT4</accession>
<dbReference type="GO" id="GO:0033749">
    <property type="term" value="F:histone H4R3 demethylase activity"/>
    <property type="evidence" value="ECO:0007669"/>
    <property type="project" value="TreeGrafter"/>
</dbReference>
<dbReference type="SUPFAM" id="SSF51197">
    <property type="entry name" value="Clavaminate synthase-like"/>
    <property type="match status" value="1"/>
</dbReference>
<dbReference type="InterPro" id="IPR003347">
    <property type="entry name" value="JmjC_dom"/>
</dbReference>
<organism evidence="3 4">
    <name type="scientific">Apatococcus lobatus</name>
    <dbReference type="NCBI Taxonomy" id="904363"/>
    <lineage>
        <taxon>Eukaryota</taxon>
        <taxon>Viridiplantae</taxon>
        <taxon>Chlorophyta</taxon>
        <taxon>core chlorophytes</taxon>
        <taxon>Trebouxiophyceae</taxon>
        <taxon>Chlorellales</taxon>
        <taxon>Chlorellaceae</taxon>
        <taxon>Apatococcus</taxon>
    </lineage>
</organism>
<feature type="domain" description="JmjC" evidence="2">
    <location>
        <begin position="98"/>
        <end position="259"/>
    </location>
</feature>
<protein>
    <recommendedName>
        <fullName evidence="2">JmjC domain-containing protein</fullName>
    </recommendedName>
</protein>
<dbReference type="Proteomes" id="UP001438707">
    <property type="component" value="Unassembled WGS sequence"/>
</dbReference>
<comment type="similarity">
    <text evidence="1">Belongs to the JARID1 histone demethylase family.</text>
</comment>
<keyword evidence="4" id="KW-1185">Reference proteome</keyword>
<dbReference type="PANTHER" id="PTHR12480">
    <property type="entry name" value="ARGININE DEMETHYLASE AND LYSYL-HYDROXYLASE JMJD"/>
    <property type="match status" value="1"/>
</dbReference>
<gene>
    <name evidence="3" type="ORF">WJX74_008781</name>
</gene>
<dbReference type="Pfam" id="PF13621">
    <property type="entry name" value="Cupin_8"/>
    <property type="match status" value="1"/>
</dbReference>
<dbReference type="AlphaFoldDB" id="A0AAW1QJT4"/>
<dbReference type="Gene3D" id="2.60.120.650">
    <property type="entry name" value="Cupin"/>
    <property type="match status" value="1"/>
</dbReference>
<comment type="caution">
    <text evidence="3">The sequence shown here is derived from an EMBL/GenBank/DDBJ whole genome shotgun (WGS) entry which is preliminary data.</text>
</comment>
<evidence type="ECO:0000256" key="1">
    <source>
        <dbReference type="ARBA" id="ARBA00006801"/>
    </source>
</evidence>
<sequence>MSGGDLPQASHGISALHLQEGYIKRGLPVVIRELADCWPISQVCSLTSLRTTYGNVKAPVRCSGGSWKRLKLCDFIESLGAYEGADVKPYLRTWNFLEDVPELAALYQPPRHFQDHFQWLPEHQRPPFTWLFVGPRGAATPLHVDIWHTDAWLAQLEGRKRFWLFHPKRRAELVQRGLLTDAAASHEEQTRIKPSADAFEQACKDIPHGMSVLTPGDVIYIPRGWPHQAEALEDGVSLTSNFLSKQAHAQAAVVYMGGQPSPAVYPQ</sequence>
<dbReference type="SMART" id="SM00558">
    <property type="entry name" value="JmjC"/>
    <property type="match status" value="1"/>
</dbReference>
<dbReference type="PROSITE" id="PS51184">
    <property type="entry name" value="JMJC"/>
    <property type="match status" value="1"/>
</dbReference>
<dbReference type="PANTHER" id="PTHR12480:SF22">
    <property type="entry name" value="JMJC DOMAIN-CONTAINING PROTEIN"/>
    <property type="match status" value="1"/>
</dbReference>
<evidence type="ECO:0000259" key="2">
    <source>
        <dbReference type="PROSITE" id="PS51184"/>
    </source>
</evidence>
<name>A0AAW1QJT4_9CHLO</name>
<proteinExistence type="inferred from homology"/>
<dbReference type="EMBL" id="JALJOS010000036">
    <property type="protein sequence ID" value="KAK9821692.1"/>
    <property type="molecule type" value="Genomic_DNA"/>
</dbReference>
<dbReference type="GO" id="GO:0005634">
    <property type="term" value="C:nucleus"/>
    <property type="evidence" value="ECO:0007669"/>
    <property type="project" value="TreeGrafter"/>
</dbReference>
<dbReference type="GO" id="GO:0106140">
    <property type="term" value="F:P-TEFb complex binding"/>
    <property type="evidence" value="ECO:0007669"/>
    <property type="project" value="TreeGrafter"/>
</dbReference>
<dbReference type="InterPro" id="IPR050910">
    <property type="entry name" value="JMJD6_ArgDemeth/LysHydrox"/>
</dbReference>
<evidence type="ECO:0000313" key="4">
    <source>
        <dbReference type="Proteomes" id="UP001438707"/>
    </source>
</evidence>
<dbReference type="InterPro" id="IPR041667">
    <property type="entry name" value="Cupin_8"/>
</dbReference>
<reference evidence="3 4" key="1">
    <citation type="journal article" date="2024" name="Nat. Commun.">
        <title>Phylogenomics reveals the evolutionary origins of lichenization in chlorophyte algae.</title>
        <authorList>
            <person name="Puginier C."/>
            <person name="Libourel C."/>
            <person name="Otte J."/>
            <person name="Skaloud P."/>
            <person name="Haon M."/>
            <person name="Grisel S."/>
            <person name="Petersen M."/>
            <person name="Berrin J.G."/>
            <person name="Delaux P.M."/>
            <person name="Dal Grande F."/>
            <person name="Keller J."/>
        </authorList>
    </citation>
    <scope>NUCLEOTIDE SEQUENCE [LARGE SCALE GENOMIC DNA]</scope>
    <source>
        <strain evidence="3 4">SAG 2145</strain>
    </source>
</reference>